<reference evidence="1" key="1">
    <citation type="submission" date="2022-06" db="EMBL/GenBank/DDBJ databases">
        <authorList>
            <person name="Berger JAMES D."/>
            <person name="Berger JAMES D."/>
        </authorList>
    </citation>
    <scope>NUCLEOTIDE SEQUENCE [LARGE SCALE GENOMIC DNA]</scope>
</reference>
<sequence>MRTLPSNNYKPGGPWSHHGGLTRWSWLCAATDNKSQKLEEKCRVYVTSCWTGLTKKCTGETVLTVFGYEYFSKVLRVNILQTANIDLSSEQFLW</sequence>
<accession>A0AA85GD15</accession>
<evidence type="ECO:0000313" key="2">
    <source>
        <dbReference type="WBParaSite" id="SRDH1_90320.1"/>
    </source>
</evidence>
<reference evidence="2" key="2">
    <citation type="submission" date="2023-11" db="UniProtKB">
        <authorList>
            <consortium name="WormBaseParasite"/>
        </authorList>
    </citation>
    <scope>IDENTIFICATION</scope>
</reference>
<keyword evidence="1" id="KW-1185">Reference proteome</keyword>
<dbReference type="AlphaFoldDB" id="A0AA85GD15"/>
<name>A0AA85GD15_9TREM</name>
<proteinExistence type="predicted"/>
<organism evidence="1 2">
    <name type="scientific">Schistosoma rodhaini</name>
    <dbReference type="NCBI Taxonomy" id="6188"/>
    <lineage>
        <taxon>Eukaryota</taxon>
        <taxon>Metazoa</taxon>
        <taxon>Spiralia</taxon>
        <taxon>Lophotrochozoa</taxon>
        <taxon>Platyhelminthes</taxon>
        <taxon>Trematoda</taxon>
        <taxon>Digenea</taxon>
        <taxon>Strigeidida</taxon>
        <taxon>Schistosomatoidea</taxon>
        <taxon>Schistosomatidae</taxon>
        <taxon>Schistosoma</taxon>
    </lineage>
</organism>
<dbReference type="Proteomes" id="UP000050792">
    <property type="component" value="Unassembled WGS sequence"/>
</dbReference>
<evidence type="ECO:0000313" key="1">
    <source>
        <dbReference type="Proteomes" id="UP000050792"/>
    </source>
</evidence>
<protein>
    <submittedName>
        <fullName evidence="2">Uncharacterized protein</fullName>
    </submittedName>
</protein>
<dbReference type="WBParaSite" id="SRDH1_90320.1">
    <property type="protein sequence ID" value="SRDH1_90320.1"/>
    <property type="gene ID" value="SRDH1_90320"/>
</dbReference>